<dbReference type="GO" id="GO:0008483">
    <property type="term" value="F:transaminase activity"/>
    <property type="evidence" value="ECO:0007669"/>
    <property type="project" value="UniProtKB-KW"/>
</dbReference>
<reference evidence="1" key="1">
    <citation type="submission" date="2022-10" db="EMBL/GenBank/DDBJ databases">
        <authorList>
            <person name="Kim H.S."/>
            <person name="Kim J.-S."/>
            <person name="Suh M.K."/>
            <person name="Eom M.K."/>
            <person name="Lee J.-S."/>
        </authorList>
    </citation>
    <scope>NUCLEOTIDE SEQUENCE</scope>
    <source>
        <strain evidence="1">LIP-5</strain>
    </source>
</reference>
<dbReference type="Gene3D" id="3.30.470.10">
    <property type="match status" value="1"/>
</dbReference>
<keyword evidence="2" id="KW-1185">Reference proteome</keyword>
<dbReference type="Proteomes" id="UP001209317">
    <property type="component" value="Unassembled WGS sequence"/>
</dbReference>
<dbReference type="SUPFAM" id="SSF56752">
    <property type="entry name" value="D-aminoacid aminotransferase-like PLP-dependent enzymes"/>
    <property type="match status" value="1"/>
</dbReference>
<gene>
    <name evidence="1" type="ORF">OD355_02425</name>
</gene>
<dbReference type="Pfam" id="PF01063">
    <property type="entry name" value="Aminotran_4"/>
    <property type="match status" value="1"/>
</dbReference>
<protein>
    <submittedName>
        <fullName evidence="1">Aminotransferase class IV</fullName>
    </submittedName>
</protein>
<dbReference type="InterPro" id="IPR043132">
    <property type="entry name" value="BCAT-like_C"/>
</dbReference>
<evidence type="ECO:0000313" key="1">
    <source>
        <dbReference type="EMBL" id="MCU7693369.1"/>
    </source>
</evidence>
<dbReference type="InterPro" id="IPR043131">
    <property type="entry name" value="BCAT-like_N"/>
</dbReference>
<proteinExistence type="predicted"/>
<accession>A0AAE3IKC8</accession>
<dbReference type="RefSeq" id="WP_263036854.1">
    <property type="nucleotide sequence ID" value="NZ_JAOTPL010000002.1"/>
</dbReference>
<dbReference type="Gene3D" id="3.20.10.10">
    <property type="entry name" value="D-amino Acid Aminotransferase, subunit A, domain 2"/>
    <property type="match status" value="1"/>
</dbReference>
<dbReference type="InterPro" id="IPR001544">
    <property type="entry name" value="Aminotrans_IV"/>
</dbReference>
<dbReference type="InterPro" id="IPR036038">
    <property type="entry name" value="Aminotransferase-like"/>
</dbReference>
<dbReference type="AlphaFoldDB" id="A0AAE3IKC8"/>
<dbReference type="EMBL" id="JAOTPL010000002">
    <property type="protein sequence ID" value="MCU7693369.1"/>
    <property type="molecule type" value="Genomic_DNA"/>
</dbReference>
<evidence type="ECO:0000313" key="2">
    <source>
        <dbReference type="Proteomes" id="UP001209317"/>
    </source>
</evidence>
<keyword evidence="1" id="KW-0808">Transferase</keyword>
<organism evidence="1 2">
    <name type="scientific">Haoranjiania flava</name>
    <dbReference type="NCBI Taxonomy" id="1856322"/>
    <lineage>
        <taxon>Bacteria</taxon>
        <taxon>Pseudomonadati</taxon>
        <taxon>Bacteroidota</taxon>
        <taxon>Chitinophagia</taxon>
        <taxon>Chitinophagales</taxon>
        <taxon>Chitinophagaceae</taxon>
        <taxon>Haoranjiania</taxon>
    </lineage>
</organism>
<keyword evidence="1" id="KW-0032">Aminotransferase</keyword>
<sequence length="203" mass="23976">MYRFIESIRYGQGRMPLLSLHQQRFELTQRAAFGAVLHPPLEQIICKEAANISFAEDTVYKCRVVYSLSQIDITFEKYARKVIERLRIKIDDTIDYSYKYEDRSKINKHLTNVKENEDILIVKKNLLTDSSFANIALYDGVRWFTPKYALLEGVQRRHLLSTGKIFTKDIYMKDLPKFEKIKLFNALVNWEEAWQLNISDILL</sequence>
<name>A0AAE3IKC8_9BACT</name>
<comment type="caution">
    <text evidence="1">The sequence shown here is derived from an EMBL/GenBank/DDBJ whole genome shotgun (WGS) entry which is preliminary data.</text>
</comment>